<dbReference type="Gene3D" id="1.25.10.10">
    <property type="entry name" value="Leucine-rich Repeat Variant"/>
    <property type="match status" value="1"/>
</dbReference>
<protein>
    <recommendedName>
        <fullName evidence="8">PUM-HD domain-containing protein</fullName>
    </recommendedName>
</protein>
<feature type="compositionally biased region" description="Low complexity" evidence="7">
    <location>
        <begin position="996"/>
        <end position="1012"/>
    </location>
</feature>
<dbReference type="GO" id="GO:0006364">
    <property type="term" value="P:rRNA processing"/>
    <property type="evidence" value="ECO:0007669"/>
    <property type="project" value="UniProtKB-KW"/>
</dbReference>
<dbReference type="EMBL" id="MDYN01000015">
    <property type="protein sequence ID" value="OQD83667.1"/>
    <property type="molecule type" value="Genomic_DNA"/>
</dbReference>
<comment type="caution">
    <text evidence="9">The sequence shown here is derived from an EMBL/GenBank/DDBJ whole genome shotgun (WGS) entry which is preliminary data.</text>
</comment>
<dbReference type="STRING" id="416450.A0A1V6Q3S1"/>
<dbReference type="GO" id="GO:0010608">
    <property type="term" value="P:post-transcriptional regulation of gene expression"/>
    <property type="evidence" value="ECO:0007669"/>
    <property type="project" value="TreeGrafter"/>
</dbReference>
<feature type="region of interest" description="Disordered" evidence="7">
    <location>
        <begin position="484"/>
        <end position="577"/>
    </location>
</feature>
<evidence type="ECO:0000256" key="7">
    <source>
        <dbReference type="SAM" id="MobiDB-lite"/>
    </source>
</evidence>
<proteinExistence type="predicted"/>
<dbReference type="PROSITE" id="PS50303">
    <property type="entry name" value="PUM_HD"/>
    <property type="match status" value="1"/>
</dbReference>
<evidence type="ECO:0000256" key="6">
    <source>
        <dbReference type="SAM" id="Coils"/>
    </source>
</evidence>
<dbReference type="SUPFAM" id="SSF48371">
    <property type="entry name" value="ARM repeat"/>
    <property type="match status" value="1"/>
</dbReference>
<evidence type="ECO:0000256" key="2">
    <source>
        <dbReference type="ARBA" id="ARBA00022552"/>
    </source>
</evidence>
<keyword evidence="3" id="KW-0677">Repeat</keyword>
<sequence>MAFKHGLSERLDELRFPSPRSPPSESAFPGYSSLSPGHSNFVSGFSSRPAGDVRANLQRRFTTDSSKFSSWNYLNQGPSSGPAQDPLDLLSSIIGLEGLIWDWDAMSGTWIVSITEHSLFRSKLAMCDLEVVDTVLLADMTRDNKTWPTGMLELAFATALRLVDDLERSFDERHLSCENEEFRLQFEKKRQHLEYMREQKRRFEEDMKMLDLQHEREKLEMDQLARDLAKAGLSGPVSEPTTPPEYRESNMSNAFNRPARFSTSSVTSSPGFFSAFAPSNLTSPQAPSHSAHQSVDRFAGHSVPGSRRNSEKDDFLAEPSSPFRPAPSAHRYSLPSSNLNGHARSNVSGFNNGSGIDSFAAAKYLFPSDEEKSHGPLKDVDRLSTPDIKSYIKMTETDDKFPTLSRRGGSNLLSANPDALDLANSRTPGPESYANHNRHRSSHQSMPQNISGLMRMEQLSSPTPDDHGSSTHAPRHIARHSLGSNMSFQDERHDETATPVPSSRPMAQSSYSTNDLPTVKGNGISNAVTPPKNHTDHMHHHNASMGRIPQNVVSNRQGKDSPEADDTKLQNGSASQTTLQASAAPFGPQLTSAVSNNVPGPVAPMALPFQVPAYNYAMQPYAPQSHPTGHMSTLSAGYNGYPAYPGSGFRFSENNARGGMATRRQETDASQLTRFGNFPLEHYKGELYSLCKDQHGCRYLQRKLEERNPEHVQLIFSETYMHVIELMTDPFGNYLCQKLLEFSNDEQRTTLIDYASPQLVKIALNQHGTRALQKMIEFISTPQQTQTVIKALKRDVVELVQDLNGNHVIQKCLNRLSPEDAEFIYEAVGGNCVVVGTHRHGCCVLQRCIDHASGQQKARLIAQITSNSFTLIQDPFGNYVVQYILDLAESQFTNPLCQTFGGNIPQLSKQKFSSNVIEKCLRTADNFMKRQMIDEILRGNELEKMLRDSFANYVVQTAMDFCDAETRNRIVEAVRPILPSIRQTPHGRRIAGKIMAADTTASRSSNSSTATSGHVTPNEMDNTSQIPKSLLQKPFMYQQNGQSSGIHSPTSSSGYSSQTYVPHSSQSSVSNTPSGHSESSSVYSAPSSQPSVNLGSQSQLFTYI</sequence>
<dbReference type="InterPro" id="IPR016024">
    <property type="entry name" value="ARM-type_fold"/>
</dbReference>
<feature type="region of interest" description="Disordered" evidence="7">
    <location>
        <begin position="996"/>
        <end position="1024"/>
    </location>
</feature>
<feature type="compositionally biased region" description="Low complexity" evidence="7">
    <location>
        <begin position="1077"/>
        <end position="1091"/>
    </location>
</feature>
<feature type="compositionally biased region" description="Basic and acidic residues" evidence="7">
    <location>
        <begin position="1"/>
        <end position="15"/>
    </location>
</feature>
<feature type="region of interest" description="Disordered" evidence="7">
    <location>
        <begin position="1039"/>
        <end position="1095"/>
    </location>
</feature>
<feature type="repeat" description="Pumilio" evidence="5">
    <location>
        <begin position="682"/>
        <end position="717"/>
    </location>
</feature>
<organism evidence="9 10">
    <name type="scientific">Penicillium antarcticum</name>
    <dbReference type="NCBI Taxonomy" id="416450"/>
    <lineage>
        <taxon>Eukaryota</taxon>
        <taxon>Fungi</taxon>
        <taxon>Dikarya</taxon>
        <taxon>Ascomycota</taxon>
        <taxon>Pezizomycotina</taxon>
        <taxon>Eurotiomycetes</taxon>
        <taxon>Eurotiomycetidae</taxon>
        <taxon>Eurotiales</taxon>
        <taxon>Aspergillaceae</taxon>
        <taxon>Penicillium</taxon>
    </lineage>
</organism>
<keyword evidence="2" id="KW-0698">rRNA processing</keyword>
<dbReference type="AlphaFoldDB" id="A0A1V6Q3S1"/>
<feature type="compositionally biased region" description="Basic and acidic residues" evidence="7">
    <location>
        <begin position="557"/>
        <end position="568"/>
    </location>
</feature>
<accession>A0A1V6Q3S1</accession>
<evidence type="ECO:0000313" key="9">
    <source>
        <dbReference type="EMBL" id="OQD83667.1"/>
    </source>
</evidence>
<dbReference type="PANTHER" id="PTHR12537">
    <property type="entry name" value="RNA BINDING PROTEIN PUMILIO-RELATED"/>
    <property type="match status" value="1"/>
</dbReference>
<dbReference type="FunFam" id="1.25.10.10:FF:000237">
    <property type="entry name" value="Pumilio homolog 9"/>
    <property type="match status" value="1"/>
</dbReference>
<feature type="domain" description="PUM-HD" evidence="8">
    <location>
        <begin position="660"/>
        <end position="998"/>
    </location>
</feature>
<evidence type="ECO:0000256" key="5">
    <source>
        <dbReference type="PROSITE-ProRule" id="PRU00317"/>
    </source>
</evidence>
<feature type="compositionally biased region" description="Polar residues" evidence="7">
    <location>
        <begin position="499"/>
        <end position="516"/>
    </location>
</feature>
<feature type="compositionally biased region" description="Polar residues" evidence="7">
    <location>
        <begin position="282"/>
        <end position="293"/>
    </location>
</feature>
<dbReference type="SMART" id="SM00025">
    <property type="entry name" value="Pumilio"/>
    <property type="match status" value="8"/>
</dbReference>
<feature type="region of interest" description="Disordered" evidence="7">
    <location>
        <begin position="400"/>
        <end position="446"/>
    </location>
</feature>
<feature type="region of interest" description="Disordered" evidence="7">
    <location>
        <begin position="1"/>
        <end position="32"/>
    </location>
</feature>
<dbReference type="InterPro" id="IPR033712">
    <property type="entry name" value="Pumilio_RNA-bd"/>
</dbReference>
<evidence type="ECO:0000256" key="1">
    <source>
        <dbReference type="ARBA" id="ARBA00022517"/>
    </source>
</evidence>
<feature type="compositionally biased region" description="Low complexity" evidence="7">
    <location>
        <begin position="1041"/>
        <end position="1057"/>
    </location>
</feature>
<feature type="repeat" description="Pumilio" evidence="5">
    <location>
        <begin position="718"/>
        <end position="753"/>
    </location>
</feature>
<reference evidence="10" key="1">
    <citation type="journal article" date="2017" name="Nat. Microbiol.">
        <title>Global analysis of biosynthetic gene clusters reveals vast potential of secondary metabolite production in Penicillium species.</title>
        <authorList>
            <person name="Nielsen J.C."/>
            <person name="Grijseels S."/>
            <person name="Prigent S."/>
            <person name="Ji B."/>
            <person name="Dainat J."/>
            <person name="Nielsen K.F."/>
            <person name="Frisvad J.C."/>
            <person name="Workman M."/>
            <person name="Nielsen J."/>
        </authorList>
    </citation>
    <scope>NUCLEOTIDE SEQUENCE [LARGE SCALE GENOMIC DNA]</scope>
    <source>
        <strain evidence="10">IBT 31811</strain>
    </source>
</reference>
<feature type="coiled-coil region" evidence="6">
    <location>
        <begin position="193"/>
        <end position="227"/>
    </location>
</feature>
<feature type="repeat" description="Pumilio" evidence="5">
    <location>
        <begin position="863"/>
        <end position="898"/>
    </location>
</feature>
<evidence type="ECO:0000313" key="10">
    <source>
        <dbReference type="Proteomes" id="UP000191672"/>
    </source>
</evidence>
<feature type="repeat" description="Pumilio" evidence="5">
    <location>
        <begin position="935"/>
        <end position="972"/>
    </location>
</feature>
<evidence type="ECO:0000256" key="4">
    <source>
        <dbReference type="ARBA" id="ARBA00024893"/>
    </source>
</evidence>
<dbReference type="Proteomes" id="UP000191672">
    <property type="component" value="Unassembled WGS sequence"/>
</dbReference>
<evidence type="ECO:0000256" key="3">
    <source>
        <dbReference type="ARBA" id="ARBA00022737"/>
    </source>
</evidence>
<feature type="compositionally biased region" description="Polar residues" evidence="7">
    <location>
        <begin position="1013"/>
        <end position="1024"/>
    </location>
</feature>
<feature type="repeat" description="Pumilio" evidence="5">
    <location>
        <begin position="899"/>
        <end position="934"/>
    </location>
</feature>
<dbReference type="Pfam" id="PF00806">
    <property type="entry name" value="PUF"/>
    <property type="match status" value="8"/>
</dbReference>
<dbReference type="GO" id="GO:0005737">
    <property type="term" value="C:cytoplasm"/>
    <property type="evidence" value="ECO:0007669"/>
    <property type="project" value="TreeGrafter"/>
</dbReference>
<feature type="repeat" description="Pumilio" evidence="5">
    <location>
        <begin position="754"/>
        <end position="790"/>
    </location>
</feature>
<dbReference type="PROSITE" id="PS50302">
    <property type="entry name" value="PUM"/>
    <property type="match status" value="8"/>
</dbReference>
<feature type="repeat" description="Pumilio" evidence="5">
    <location>
        <begin position="791"/>
        <end position="826"/>
    </location>
</feature>
<dbReference type="PANTHER" id="PTHR12537:SF13">
    <property type="entry name" value="PUMILIO HOMOLOGY DOMAIN FAMILY MEMBER 4"/>
    <property type="match status" value="1"/>
</dbReference>
<comment type="function">
    <text evidence="4">RNA-binding nucleolar protein required for pre-rRNA processing. Involved in production of 18S rRNA and assembly of small ribosomal subunit.</text>
</comment>
<keyword evidence="1" id="KW-0690">Ribosome biogenesis</keyword>
<gene>
    <name evidence="9" type="ORF">PENANT_c015G07780</name>
</gene>
<feature type="region of interest" description="Disordered" evidence="7">
    <location>
        <begin position="282"/>
        <end position="337"/>
    </location>
</feature>
<evidence type="ECO:0000259" key="8">
    <source>
        <dbReference type="PROSITE" id="PS50303"/>
    </source>
</evidence>
<keyword evidence="10" id="KW-1185">Reference proteome</keyword>
<feature type="repeat" description="Pumilio" evidence="5">
    <location>
        <begin position="827"/>
        <end position="862"/>
    </location>
</feature>
<dbReference type="CDD" id="cd07920">
    <property type="entry name" value="Pumilio"/>
    <property type="match status" value="1"/>
</dbReference>
<name>A0A1V6Q3S1_9EURO</name>
<dbReference type="InterPro" id="IPR033133">
    <property type="entry name" value="PUM-HD"/>
</dbReference>
<keyword evidence="6" id="KW-0175">Coiled coil</keyword>
<dbReference type="InterPro" id="IPR011989">
    <property type="entry name" value="ARM-like"/>
</dbReference>
<feature type="compositionally biased region" description="Polar residues" evidence="7">
    <location>
        <begin position="1058"/>
        <end position="1076"/>
    </location>
</feature>
<dbReference type="GO" id="GO:0003729">
    <property type="term" value="F:mRNA binding"/>
    <property type="evidence" value="ECO:0007669"/>
    <property type="project" value="TreeGrafter"/>
</dbReference>
<dbReference type="InterPro" id="IPR001313">
    <property type="entry name" value="Pumilio_RNA-bd_rpt"/>
</dbReference>